<evidence type="ECO:0000313" key="2">
    <source>
        <dbReference type="EMBL" id="KAF5344914.1"/>
    </source>
</evidence>
<dbReference type="EMBL" id="JAACJM010000117">
    <property type="protein sequence ID" value="KAF5344914.1"/>
    <property type="molecule type" value="Genomic_DNA"/>
</dbReference>
<gene>
    <name evidence="2" type="ORF">D9758_011571</name>
</gene>
<dbReference type="AlphaFoldDB" id="A0A8H5CNB5"/>
<proteinExistence type="predicted"/>
<feature type="transmembrane region" description="Helical" evidence="1">
    <location>
        <begin position="146"/>
        <end position="168"/>
    </location>
</feature>
<keyword evidence="1" id="KW-0472">Membrane</keyword>
<keyword evidence="1" id="KW-0812">Transmembrane</keyword>
<keyword evidence="1" id="KW-1133">Transmembrane helix</keyword>
<name>A0A8H5CNB5_9AGAR</name>
<evidence type="ECO:0000313" key="3">
    <source>
        <dbReference type="Proteomes" id="UP000559256"/>
    </source>
</evidence>
<dbReference type="Proteomes" id="UP000559256">
    <property type="component" value="Unassembled WGS sequence"/>
</dbReference>
<feature type="transmembrane region" description="Helical" evidence="1">
    <location>
        <begin position="107"/>
        <end position="126"/>
    </location>
</feature>
<dbReference type="PANTHER" id="PTHR35408:SF3">
    <property type="entry name" value="GLYCOSYLTRANSFERASE 2-LIKE DOMAIN-CONTAINING PROTEIN"/>
    <property type="match status" value="1"/>
</dbReference>
<reference evidence="2 3" key="1">
    <citation type="journal article" date="2020" name="ISME J.">
        <title>Uncovering the hidden diversity of litter-decomposition mechanisms in mushroom-forming fungi.</title>
        <authorList>
            <person name="Floudas D."/>
            <person name="Bentzer J."/>
            <person name="Ahren D."/>
            <person name="Johansson T."/>
            <person name="Persson P."/>
            <person name="Tunlid A."/>
        </authorList>
    </citation>
    <scope>NUCLEOTIDE SEQUENCE [LARGE SCALE GENOMIC DNA]</scope>
    <source>
        <strain evidence="2 3">CBS 291.85</strain>
    </source>
</reference>
<keyword evidence="3" id="KW-1185">Reference proteome</keyword>
<organism evidence="2 3">
    <name type="scientific">Tetrapyrgos nigripes</name>
    <dbReference type="NCBI Taxonomy" id="182062"/>
    <lineage>
        <taxon>Eukaryota</taxon>
        <taxon>Fungi</taxon>
        <taxon>Dikarya</taxon>
        <taxon>Basidiomycota</taxon>
        <taxon>Agaricomycotina</taxon>
        <taxon>Agaricomycetes</taxon>
        <taxon>Agaricomycetidae</taxon>
        <taxon>Agaricales</taxon>
        <taxon>Marasmiineae</taxon>
        <taxon>Marasmiaceae</taxon>
        <taxon>Tetrapyrgos</taxon>
    </lineage>
</organism>
<dbReference type="PANTHER" id="PTHR35408">
    <property type="entry name" value="CHROMOSOME 15, WHOLE GENOME SHOTGUN SEQUENCE"/>
    <property type="match status" value="1"/>
</dbReference>
<accession>A0A8H5CNB5</accession>
<protein>
    <submittedName>
        <fullName evidence="2">Uncharacterized protein</fullName>
    </submittedName>
</protein>
<comment type="caution">
    <text evidence="2">The sequence shown here is derived from an EMBL/GenBank/DDBJ whole genome shotgun (WGS) entry which is preliminary data.</text>
</comment>
<evidence type="ECO:0000256" key="1">
    <source>
        <dbReference type="SAM" id="Phobius"/>
    </source>
</evidence>
<dbReference type="OrthoDB" id="38531at2759"/>
<sequence length="173" mass="19377">MVPPSKRILSFREPTSKLSKSIFDTRLASLPATPIPSVNDDKLKPHLVLRLLPGRIATMPKSLELVETSACTTQSQDAELEVFVLWDCGECGWAIDVDGCYMHSFEIWLACLVVFPGAGNLAYTVLEYRLGQRNILSSFLENVMWILFFFFFGSLSVHLSAALLAHLFSYNIT</sequence>